<dbReference type="InParanoid" id="W4JPH2"/>
<organism evidence="3 4">
    <name type="scientific">Heterobasidion irregulare (strain TC 32-1)</name>
    <dbReference type="NCBI Taxonomy" id="747525"/>
    <lineage>
        <taxon>Eukaryota</taxon>
        <taxon>Fungi</taxon>
        <taxon>Dikarya</taxon>
        <taxon>Basidiomycota</taxon>
        <taxon>Agaricomycotina</taxon>
        <taxon>Agaricomycetes</taxon>
        <taxon>Russulales</taxon>
        <taxon>Bondarzewiaceae</taxon>
        <taxon>Heterobasidion</taxon>
        <taxon>Heterobasidion annosum species complex</taxon>
    </lineage>
</organism>
<evidence type="ECO:0000313" key="4">
    <source>
        <dbReference type="Proteomes" id="UP000030671"/>
    </source>
</evidence>
<evidence type="ECO:0000259" key="2">
    <source>
        <dbReference type="Pfam" id="PF16862"/>
    </source>
</evidence>
<dbReference type="Pfam" id="PF16862">
    <property type="entry name" value="Glyco_hydro_79C"/>
    <property type="match status" value="1"/>
</dbReference>
<sequence>MVSLNLRVFLFEAIPLLAPLFWPTLEHTSPDISVSIPLSPPSNAPTLSRSLLSFSIEQDRWVDWIGPGSRNEFFFNVLSNLKDLSGEATRLRIGADSEDVTNFNSAVKLSDAIFPPATATDPYPEALNVIVGNGYYQLASLLPSGEPPALLSTFFSFSSSAVQNAGVMLQAIEIGNEPDRYKRPEWTVEDYVKKWTLFATNVSATIAAVSKSNVPLLGAAFSQSTHNTTGFSPQSIFELGILNTEPGSQISSISQHHYICACPQGVLQDVMSKPAIRGNLSQYSPDIAAVHAKGLTYILGETNSYPYAGAPHVSDTAGAALWALDYTLFASQLGIERIYFHEGIGFKHNFIQPMTLRRSIYDGSALPQPLAPHIQPQYYAAIIIAEAIGPSNATQAIELDISNSQVSGYAFFDNGHLKRAVLMNLNVFVGNTARGSVHVVPSIVGYGWMAPTTMTIKRLTIPFANSTSGVTWGGQTYETFDGKVQRDLVVQTVPISHGVDIHDTEAIMLIFS</sequence>
<name>W4JPH2_HETIT</name>
<dbReference type="SUPFAM" id="SSF51445">
    <property type="entry name" value="(Trans)glycosidases"/>
    <property type="match status" value="1"/>
</dbReference>
<evidence type="ECO:0000256" key="1">
    <source>
        <dbReference type="SAM" id="SignalP"/>
    </source>
</evidence>
<keyword evidence="4" id="KW-1185">Reference proteome</keyword>
<feature type="domain" description="Beta-glucuronidase C-terminal" evidence="2">
    <location>
        <begin position="408"/>
        <end position="508"/>
    </location>
</feature>
<dbReference type="HOGENOM" id="CLU_022148_2_0_1"/>
<keyword evidence="3" id="KW-0378">Hydrolase</keyword>
<dbReference type="EMBL" id="KI925467">
    <property type="protein sequence ID" value="ETW74985.1"/>
    <property type="molecule type" value="Genomic_DNA"/>
</dbReference>
<dbReference type="Gene3D" id="3.20.20.80">
    <property type="entry name" value="Glycosidases"/>
    <property type="match status" value="1"/>
</dbReference>
<dbReference type="PANTHER" id="PTHR36183">
    <property type="entry name" value="BETA-GLUCURONIDASE"/>
    <property type="match status" value="1"/>
</dbReference>
<accession>W4JPH2</accession>
<protein>
    <submittedName>
        <fullName evidence="3">Glycoside hydrolase family 79 protein</fullName>
    </submittedName>
</protein>
<dbReference type="AlphaFoldDB" id="W4JPH2"/>
<feature type="chain" id="PRO_5004843803" evidence="1">
    <location>
        <begin position="20"/>
        <end position="512"/>
    </location>
</feature>
<evidence type="ECO:0000313" key="3">
    <source>
        <dbReference type="EMBL" id="ETW74985.1"/>
    </source>
</evidence>
<dbReference type="InterPro" id="IPR052974">
    <property type="entry name" value="GH79_Enzymes"/>
</dbReference>
<dbReference type="PANTHER" id="PTHR36183:SF2">
    <property type="entry name" value="BETA-GLUCURONIDASE C-TERMINAL DOMAIN-CONTAINING PROTEIN"/>
    <property type="match status" value="1"/>
</dbReference>
<dbReference type="InterPro" id="IPR031728">
    <property type="entry name" value="GlcAase_C"/>
</dbReference>
<proteinExistence type="predicted"/>
<keyword evidence="1" id="KW-0732">Signal</keyword>
<dbReference type="Proteomes" id="UP000030671">
    <property type="component" value="Unassembled WGS sequence"/>
</dbReference>
<dbReference type="InterPro" id="IPR017853">
    <property type="entry name" value="GH"/>
</dbReference>
<dbReference type="OrthoDB" id="2796951at2759"/>
<gene>
    <name evidence="3" type="ORF">HETIRDRAFT_57301</name>
</gene>
<feature type="signal peptide" evidence="1">
    <location>
        <begin position="1"/>
        <end position="19"/>
    </location>
</feature>
<dbReference type="RefSeq" id="XP_009553063.1">
    <property type="nucleotide sequence ID" value="XM_009554768.1"/>
</dbReference>
<reference evidence="3 4" key="1">
    <citation type="journal article" date="2012" name="New Phytol.">
        <title>Insight into trade-off between wood decay and parasitism from the genome of a fungal forest pathogen.</title>
        <authorList>
            <person name="Olson A."/>
            <person name="Aerts A."/>
            <person name="Asiegbu F."/>
            <person name="Belbahri L."/>
            <person name="Bouzid O."/>
            <person name="Broberg A."/>
            <person name="Canback B."/>
            <person name="Coutinho P.M."/>
            <person name="Cullen D."/>
            <person name="Dalman K."/>
            <person name="Deflorio G."/>
            <person name="van Diepen L.T."/>
            <person name="Dunand C."/>
            <person name="Duplessis S."/>
            <person name="Durling M."/>
            <person name="Gonthier P."/>
            <person name="Grimwood J."/>
            <person name="Fossdal C.G."/>
            <person name="Hansson D."/>
            <person name="Henrissat B."/>
            <person name="Hietala A."/>
            <person name="Himmelstrand K."/>
            <person name="Hoffmeister D."/>
            <person name="Hogberg N."/>
            <person name="James T.Y."/>
            <person name="Karlsson M."/>
            <person name="Kohler A."/>
            <person name="Kues U."/>
            <person name="Lee Y.H."/>
            <person name="Lin Y.C."/>
            <person name="Lind M."/>
            <person name="Lindquist E."/>
            <person name="Lombard V."/>
            <person name="Lucas S."/>
            <person name="Lunden K."/>
            <person name="Morin E."/>
            <person name="Murat C."/>
            <person name="Park J."/>
            <person name="Raffaello T."/>
            <person name="Rouze P."/>
            <person name="Salamov A."/>
            <person name="Schmutz J."/>
            <person name="Solheim H."/>
            <person name="Stahlberg J."/>
            <person name="Velez H."/>
            <person name="de Vries R.P."/>
            <person name="Wiebenga A."/>
            <person name="Woodward S."/>
            <person name="Yakovlev I."/>
            <person name="Garbelotto M."/>
            <person name="Martin F."/>
            <person name="Grigoriev I.V."/>
            <person name="Stenlid J."/>
        </authorList>
    </citation>
    <scope>NUCLEOTIDE SEQUENCE [LARGE SCALE GENOMIC DNA]</scope>
    <source>
        <strain evidence="3 4">TC 32-1</strain>
    </source>
</reference>
<dbReference type="GeneID" id="20678391"/>
<dbReference type="GO" id="GO:0016787">
    <property type="term" value="F:hydrolase activity"/>
    <property type="evidence" value="ECO:0007669"/>
    <property type="project" value="UniProtKB-KW"/>
</dbReference>
<dbReference type="KEGG" id="hir:HETIRDRAFT_57301"/>
<dbReference type="eggNOG" id="ENOG502QW09">
    <property type="taxonomic scope" value="Eukaryota"/>
</dbReference>